<dbReference type="AlphaFoldDB" id="A0A0F7SQU3"/>
<dbReference type="Pfam" id="PF01926">
    <property type="entry name" value="MMR_HSR1"/>
    <property type="match status" value="1"/>
</dbReference>
<comment type="subcellular location">
    <subcellularLocation>
        <location evidence="1">Nucleus</location>
        <location evidence="1">Nucleolus</location>
    </subcellularLocation>
</comment>
<sequence length="659" mass="71586">MGRNKVNALPTPGAKKRKDPGVPKFAQAAARKEQLKVQSKAIEKQVHRDRAAARKPQTFASMGSTSTLKYDPDAPSGSGLNGFTDDIQTADYPELDPGIMLKDSSAKAFMNHLRKVIDQSDVIIQVLDARDPLGGRSKYVEDEVRRREGDGKRLIAVMNKIDLVPRPAVEQWLRYLRHDFPTLPFKSSTQSQRNHISSLHLPTSSSSASHSQNQTGGRTDDSNLTTPVTALALGSAPLIQLLKGYARHLPTGQSLTVGVVGFPNVGKSSLINSLKRSKACGVAATPGKTRVVQEVALDKSLKILDCPGIVFDPAGSVEGLDEHERRKKRGEVILRNCVKPELVEDPISPMDIIISKVERYQLEKLYGIPPFETTTQFLVSIALVRGRLGKGGVPDLESSAVQVLRDWNSGKIAYHTVPPAVHHSSILRTTKNPNVPVGDIGDGVNDNTMSETTNGGLGSTLGSGIGTQTGDAAIVRSFAPAFDLAGLMGAADREVFEEEPMTEDPMDDGEADRQDMAQDEPDMMDDELDDEADEAWGGLEDYIGMGLLKGGVEEEVIEDKVASIEQARIEHEIAREASRPTMPTSGIQFPNPSALPRVKTAQLGKLFTPTEMDHMSMTNPNSRKNLKAEKKRKEKELRRLMALAGENPGDGEGDDLMMG</sequence>
<dbReference type="InterPro" id="IPR023179">
    <property type="entry name" value="GTP-bd_ortho_bundle_sf"/>
</dbReference>
<evidence type="ECO:0000313" key="8">
    <source>
        <dbReference type="EMBL" id="CED82423.1"/>
    </source>
</evidence>
<protein>
    <submittedName>
        <fullName evidence="8">GTPase</fullName>
    </submittedName>
</protein>
<name>A0A0F7SQU3_PHARH</name>
<dbReference type="Gene3D" id="1.10.1580.10">
    <property type="match status" value="1"/>
</dbReference>
<dbReference type="PROSITE" id="PS51721">
    <property type="entry name" value="G_CP"/>
    <property type="match status" value="1"/>
</dbReference>
<dbReference type="GO" id="GO:0050793">
    <property type="term" value="P:regulation of developmental process"/>
    <property type="evidence" value="ECO:0007669"/>
    <property type="project" value="UniProtKB-ARBA"/>
</dbReference>
<dbReference type="FunFam" id="1.10.1580.10:FF:000002">
    <property type="entry name" value="Guanine nucleotide-binding protein-like 3 (nucleolar)-like"/>
    <property type="match status" value="1"/>
</dbReference>
<dbReference type="InterPro" id="IPR027417">
    <property type="entry name" value="P-loop_NTPase"/>
</dbReference>
<dbReference type="CDD" id="cd04178">
    <property type="entry name" value="Nucleostemin_like"/>
    <property type="match status" value="1"/>
</dbReference>
<dbReference type="Gene3D" id="3.40.50.300">
    <property type="entry name" value="P-loop containing nucleotide triphosphate hydrolases"/>
    <property type="match status" value="1"/>
</dbReference>
<evidence type="ECO:0000259" key="7">
    <source>
        <dbReference type="PROSITE" id="PS51721"/>
    </source>
</evidence>
<evidence type="ECO:0000256" key="1">
    <source>
        <dbReference type="ARBA" id="ARBA00004604"/>
    </source>
</evidence>
<keyword evidence="5" id="KW-0539">Nucleus</keyword>
<organism evidence="8">
    <name type="scientific">Phaffia rhodozyma</name>
    <name type="common">Yeast</name>
    <name type="synonym">Xanthophyllomyces dendrorhous</name>
    <dbReference type="NCBI Taxonomy" id="264483"/>
    <lineage>
        <taxon>Eukaryota</taxon>
        <taxon>Fungi</taxon>
        <taxon>Dikarya</taxon>
        <taxon>Basidiomycota</taxon>
        <taxon>Agaricomycotina</taxon>
        <taxon>Tremellomycetes</taxon>
        <taxon>Cystofilobasidiales</taxon>
        <taxon>Mrakiaceae</taxon>
        <taxon>Phaffia</taxon>
    </lineage>
</organism>
<keyword evidence="3" id="KW-0175">Coiled coil</keyword>
<dbReference type="InterPro" id="IPR030378">
    <property type="entry name" value="G_CP_dom"/>
</dbReference>
<dbReference type="PANTHER" id="PTHR11089:SF30">
    <property type="entry name" value="GUANINE NUCLEOTIDE-BINDING PROTEIN-LIKE 3 HOMOLOG"/>
    <property type="match status" value="1"/>
</dbReference>
<evidence type="ECO:0000256" key="2">
    <source>
        <dbReference type="ARBA" id="ARBA00022741"/>
    </source>
</evidence>
<reference evidence="8" key="1">
    <citation type="submission" date="2014-08" db="EMBL/GenBank/DDBJ databases">
        <authorList>
            <person name="Sharma Rahul"/>
            <person name="Thines Marco"/>
        </authorList>
    </citation>
    <scope>NUCLEOTIDE SEQUENCE</scope>
</reference>
<evidence type="ECO:0000256" key="5">
    <source>
        <dbReference type="ARBA" id="ARBA00023242"/>
    </source>
</evidence>
<dbReference type="GO" id="GO:0051239">
    <property type="term" value="P:regulation of multicellular organismal process"/>
    <property type="evidence" value="ECO:0007669"/>
    <property type="project" value="UniProtKB-ARBA"/>
</dbReference>
<feature type="region of interest" description="Disordered" evidence="6">
    <location>
        <begin position="1"/>
        <end position="32"/>
    </location>
</feature>
<dbReference type="FunFam" id="3.40.50.300:FF:000571">
    <property type="entry name" value="Guanine nucleotide-binding protein-like NSN1"/>
    <property type="match status" value="1"/>
</dbReference>
<dbReference type="InterPro" id="IPR006073">
    <property type="entry name" value="GTP-bd"/>
</dbReference>
<dbReference type="GO" id="GO:0005730">
    <property type="term" value="C:nucleolus"/>
    <property type="evidence" value="ECO:0007669"/>
    <property type="project" value="UniProtKB-SubCell"/>
</dbReference>
<feature type="compositionally biased region" description="Polar residues" evidence="6">
    <location>
        <begin position="186"/>
        <end position="196"/>
    </location>
</feature>
<feature type="region of interest" description="Disordered" evidence="6">
    <location>
        <begin position="62"/>
        <end position="82"/>
    </location>
</feature>
<dbReference type="InterPro" id="IPR050755">
    <property type="entry name" value="TRAFAC_YlqF/YawG_RiboMat"/>
</dbReference>
<evidence type="ECO:0000256" key="4">
    <source>
        <dbReference type="ARBA" id="ARBA00023134"/>
    </source>
</evidence>
<accession>A0A0F7SQU3</accession>
<dbReference type="EMBL" id="LN483124">
    <property type="protein sequence ID" value="CED82423.1"/>
    <property type="molecule type" value="Genomic_DNA"/>
</dbReference>
<dbReference type="PRINTS" id="PR00326">
    <property type="entry name" value="GTP1OBG"/>
</dbReference>
<evidence type="ECO:0000256" key="6">
    <source>
        <dbReference type="SAM" id="MobiDB-lite"/>
    </source>
</evidence>
<feature type="compositionally biased region" description="Low complexity" evidence="6">
    <location>
        <begin position="197"/>
        <end position="211"/>
    </location>
</feature>
<feature type="compositionally biased region" description="Polar residues" evidence="6">
    <location>
        <begin position="212"/>
        <end position="224"/>
    </location>
</feature>
<keyword evidence="2" id="KW-0547">Nucleotide-binding</keyword>
<dbReference type="SUPFAM" id="SSF52540">
    <property type="entry name" value="P-loop containing nucleoside triphosphate hydrolases"/>
    <property type="match status" value="1"/>
</dbReference>
<keyword evidence="4" id="KW-0342">GTP-binding</keyword>
<dbReference type="PANTHER" id="PTHR11089">
    <property type="entry name" value="GTP-BINDING PROTEIN-RELATED"/>
    <property type="match status" value="1"/>
</dbReference>
<proteinExistence type="predicted"/>
<feature type="domain" description="CP-type G" evidence="7">
    <location>
        <begin position="110"/>
        <end position="312"/>
    </location>
</feature>
<dbReference type="GO" id="GO:0005525">
    <property type="term" value="F:GTP binding"/>
    <property type="evidence" value="ECO:0007669"/>
    <property type="project" value="UniProtKB-KW"/>
</dbReference>
<feature type="region of interest" description="Disordered" evidence="6">
    <location>
        <begin position="186"/>
        <end position="224"/>
    </location>
</feature>
<feature type="region of interest" description="Disordered" evidence="6">
    <location>
        <begin position="611"/>
        <end position="634"/>
    </location>
</feature>
<evidence type="ECO:0000256" key="3">
    <source>
        <dbReference type="ARBA" id="ARBA00023054"/>
    </source>
</evidence>